<reference evidence="1" key="2">
    <citation type="submission" date="2013-04" db="UniProtKB">
        <authorList>
            <consortium name="EnsemblPlants"/>
        </authorList>
    </citation>
    <scope>IDENTIFICATION</scope>
</reference>
<dbReference type="AlphaFoldDB" id="J3MMZ7"/>
<organism evidence="1">
    <name type="scientific">Oryza brachyantha</name>
    <name type="common">malo sina</name>
    <dbReference type="NCBI Taxonomy" id="4533"/>
    <lineage>
        <taxon>Eukaryota</taxon>
        <taxon>Viridiplantae</taxon>
        <taxon>Streptophyta</taxon>
        <taxon>Embryophyta</taxon>
        <taxon>Tracheophyta</taxon>
        <taxon>Spermatophyta</taxon>
        <taxon>Magnoliopsida</taxon>
        <taxon>Liliopsida</taxon>
        <taxon>Poales</taxon>
        <taxon>Poaceae</taxon>
        <taxon>BOP clade</taxon>
        <taxon>Oryzoideae</taxon>
        <taxon>Oryzeae</taxon>
        <taxon>Oryzinae</taxon>
        <taxon>Oryza</taxon>
    </lineage>
</organism>
<reference evidence="1" key="1">
    <citation type="journal article" date="2013" name="Nat. Commun.">
        <title>Whole-genome sequencing of Oryza brachyantha reveals mechanisms underlying Oryza genome evolution.</title>
        <authorList>
            <person name="Chen J."/>
            <person name="Huang Q."/>
            <person name="Gao D."/>
            <person name="Wang J."/>
            <person name="Lang Y."/>
            <person name="Liu T."/>
            <person name="Li B."/>
            <person name="Bai Z."/>
            <person name="Luis Goicoechea J."/>
            <person name="Liang C."/>
            <person name="Chen C."/>
            <person name="Zhang W."/>
            <person name="Sun S."/>
            <person name="Liao Y."/>
            <person name="Zhang X."/>
            <person name="Yang L."/>
            <person name="Song C."/>
            <person name="Wang M."/>
            <person name="Shi J."/>
            <person name="Liu G."/>
            <person name="Liu J."/>
            <person name="Zhou H."/>
            <person name="Zhou W."/>
            <person name="Yu Q."/>
            <person name="An N."/>
            <person name="Chen Y."/>
            <person name="Cai Q."/>
            <person name="Wang B."/>
            <person name="Liu B."/>
            <person name="Min J."/>
            <person name="Huang Y."/>
            <person name="Wu H."/>
            <person name="Li Z."/>
            <person name="Zhang Y."/>
            <person name="Yin Y."/>
            <person name="Song W."/>
            <person name="Jiang J."/>
            <person name="Jackson S.A."/>
            <person name="Wing R.A."/>
            <person name="Wang J."/>
            <person name="Chen M."/>
        </authorList>
    </citation>
    <scope>NUCLEOTIDE SEQUENCE [LARGE SCALE GENOMIC DNA]</scope>
    <source>
        <strain evidence="1">cv. IRGC 101232</strain>
    </source>
</reference>
<proteinExistence type="predicted"/>
<name>J3MMZ7_ORYBR</name>
<dbReference type="EnsemblPlants" id="OB07G27790.1">
    <property type="protein sequence ID" value="OB07G27790.1"/>
    <property type="gene ID" value="OB07G27790"/>
</dbReference>
<dbReference type="Proteomes" id="UP000006038">
    <property type="component" value="Chromosome 7"/>
</dbReference>
<evidence type="ECO:0000313" key="1">
    <source>
        <dbReference type="EnsemblPlants" id="OB07G27790.1"/>
    </source>
</evidence>
<accession>J3MMZ7</accession>
<keyword evidence="2" id="KW-1185">Reference proteome</keyword>
<sequence>MFFPDTMGCRLFLQTGASCCLQMQSISLLFSLKKQLFRSLCCRPLRCRPQMSSQLLQCKRVVP</sequence>
<dbReference type="HOGENOM" id="CLU_2889426_0_0_1"/>
<dbReference type="Gramene" id="OB07G27790.1">
    <property type="protein sequence ID" value="OB07G27790.1"/>
    <property type="gene ID" value="OB07G27790"/>
</dbReference>
<evidence type="ECO:0000313" key="2">
    <source>
        <dbReference type="Proteomes" id="UP000006038"/>
    </source>
</evidence>
<protein>
    <submittedName>
        <fullName evidence="1">Uncharacterized protein</fullName>
    </submittedName>
</protein>